<evidence type="ECO:0000313" key="3">
    <source>
        <dbReference type="EMBL" id="KAF5698570.1"/>
    </source>
</evidence>
<sequence length="396" mass="44507">MPDMDLGAITQLEDRVIYQATREIFVGEKAKFREIAPVKQYVDCNRHKGSLVRHLVTQHGSDAVSQSVLRLMLDSVYESTSIASQRFPDLFEPSRTQTAARTQLEAEASRSEEAALEGIIQTHDNDNQEKPGLTECKSASYEAIDNSTCNEVGTSSLFPAYLPFPAEHLLMEKLQKVLEFACYEYGIRTLPNVMKNHEWDCPESVELSRWAELLGREGNLEREGKGKPLKELLHSIAAIRHTAVHRLRTNSTGLERFLADAEDLAGVLGDNIYTKAISKLRADARSTIEELTRNKQFIQLQLEKAQEDIAKQRAELDQKEQENLRHMEQEDEKYRALAGERLGRALDLMGDLKVASKSEDTVPNRMDGDEAVPVSDADSDLDHGTNSKTAFSNVFT</sequence>
<protein>
    <recommendedName>
        <fullName evidence="5">Ubiquinol-cytochrome-c reductase cytochrome c1</fullName>
    </recommendedName>
</protein>
<feature type="compositionally biased region" description="Basic and acidic residues" evidence="2">
    <location>
        <begin position="357"/>
        <end position="368"/>
    </location>
</feature>
<organism evidence="3 4">
    <name type="scientific">Fusarium mundagurra</name>
    <dbReference type="NCBI Taxonomy" id="1567541"/>
    <lineage>
        <taxon>Eukaryota</taxon>
        <taxon>Fungi</taxon>
        <taxon>Dikarya</taxon>
        <taxon>Ascomycota</taxon>
        <taxon>Pezizomycotina</taxon>
        <taxon>Sordariomycetes</taxon>
        <taxon>Hypocreomycetidae</taxon>
        <taxon>Hypocreales</taxon>
        <taxon>Nectriaceae</taxon>
        <taxon>Fusarium</taxon>
        <taxon>Fusarium fujikuroi species complex</taxon>
    </lineage>
</organism>
<dbReference type="OrthoDB" id="5324651at2759"/>
<evidence type="ECO:0000313" key="4">
    <source>
        <dbReference type="Proteomes" id="UP000544331"/>
    </source>
</evidence>
<keyword evidence="4" id="KW-1185">Reference proteome</keyword>
<comment type="caution">
    <text evidence="3">The sequence shown here is derived from an EMBL/GenBank/DDBJ whole genome shotgun (WGS) entry which is preliminary data.</text>
</comment>
<dbReference type="Proteomes" id="UP000544331">
    <property type="component" value="Unassembled WGS sequence"/>
</dbReference>
<keyword evidence="1" id="KW-0175">Coiled coil</keyword>
<feature type="compositionally biased region" description="Polar residues" evidence="2">
    <location>
        <begin position="386"/>
        <end position="396"/>
    </location>
</feature>
<evidence type="ECO:0000256" key="2">
    <source>
        <dbReference type="SAM" id="MobiDB-lite"/>
    </source>
</evidence>
<dbReference type="AlphaFoldDB" id="A0A8H5XR38"/>
<evidence type="ECO:0000256" key="1">
    <source>
        <dbReference type="SAM" id="Coils"/>
    </source>
</evidence>
<accession>A0A8H5XR38</accession>
<evidence type="ECO:0008006" key="5">
    <source>
        <dbReference type="Google" id="ProtNLM"/>
    </source>
</evidence>
<feature type="region of interest" description="Disordered" evidence="2">
    <location>
        <begin position="357"/>
        <end position="396"/>
    </location>
</feature>
<proteinExistence type="predicted"/>
<dbReference type="EMBL" id="JAAOAN010000887">
    <property type="protein sequence ID" value="KAF5698570.1"/>
    <property type="molecule type" value="Genomic_DNA"/>
</dbReference>
<feature type="coiled-coil region" evidence="1">
    <location>
        <begin position="281"/>
        <end position="329"/>
    </location>
</feature>
<gene>
    <name evidence="3" type="ORF">FMUND_15058</name>
</gene>
<reference evidence="3 4" key="1">
    <citation type="submission" date="2020-05" db="EMBL/GenBank/DDBJ databases">
        <title>Identification and distribution of gene clusters putatively required for synthesis of sphingolipid metabolism inhibitors in phylogenetically diverse species of the filamentous fungus Fusarium.</title>
        <authorList>
            <person name="Kim H.-S."/>
            <person name="Busman M."/>
            <person name="Brown D.W."/>
            <person name="Divon H."/>
            <person name="Uhlig S."/>
            <person name="Proctor R.H."/>
        </authorList>
    </citation>
    <scope>NUCLEOTIDE SEQUENCE [LARGE SCALE GENOMIC DNA]</scope>
    <source>
        <strain evidence="3 4">NRRL 66235</strain>
    </source>
</reference>
<name>A0A8H5XR38_9HYPO</name>